<evidence type="ECO:0000313" key="3">
    <source>
        <dbReference type="EMBL" id="KAF9790641.1"/>
    </source>
</evidence>
<dbReference type="PANTHER" id="PTHR12875:SF0">
    <property type="entry name" value="GOLGI TO ER TRAFFIC PROTEIN 4 HOMOLOG"/>
    <property type="match status" value="1"/>
</dbReference>
<evidence type="ECO:0000313" key="4">
    <source>
        <dbReference type="Proteomes" id="UP000736335"/>
    </source>
</evidence>
<name>A0A9P6LAZ9_9AGAM</name>
<sequence>MASPASTNRALNAILPLIASGQPYEAHQKARTFASRYSKSGQFDTAIQVLFQSARELLKAGQQGSGTDLTTFLLDVYESKGEEVNEESRGRITQLIALTGKGGGWRKTIIDRSIAWTAKRGSWPTGDPDLQHYVGELLYKEGAYVEAEPHLLAAGKRDSARVLAEMMVDWSAGTNPGHFALHGVLPYLQNGNILAAQTFIKHFTSSFTAKYPSFASTYSNSLSVGSGDEIIVTSDSVLNFAQVAVRLCQRAQGDKNKLMRESWVRLCGRYQTSGGVLATREIRKVLNDIGELFFALPPPRGQQVNPFGDMMSALMGGGGPVPQQQRRTLAPSSGSSTLD</sequence>
<dbReference type="InterPro" id="IPR011990">
    <property type="entry name" value="TPR-like_helical_dom_sf"/>
</dbReference>
<dbReference type="PANTHER" id="PTHR12875">
    <property type="entry name" value="GOLGI TO ER TRAFFIC PROTEIN 4 HOMOLOG"/>
    <property type="match status" value="1"/>
</dbReference>
<evidence type="ECO:0000256" key="1">
    <source>
        <dbReference type="ARBA" id="ARBA00005351"/>
    </source>
</evidence>
<reference evidence="3" key="2">
    <citation type="submission" date="2020-11" db="EMBL/GenBank/DDBJ databases">
        <authorList>
            <consortium name="DOE Joint Genome Institute"/>
            <person name="Kuo A."/>
            <person name="Miyauchi S."/>
            <person name="Kiss E."/>
            <person name="Drula E."/>
            <person name="Kohler A."/>
            <person name="Sanchez-Garcia M."/>
            <person name="Andreopoulos B."/>
            <person name="Barry K.W."/>
            <person name="Bonito G."/>
            <person name="Buee M."/>
            <person name="Carver A."/>
            <person name="Chen C."/>
            <person name="Cichocki N."/>
            <person name="Clum A."/>
            <person name="Culley D."/>
            <person name="Crous P.W."/>
            <person name="Fauchery L."/>
            <person name="Girlanda M."/>
            <person name="Hayes R."/>
            <person name="Keri Z."/>
            <person name="Labutti K."/>
            <person name="Lipzen A."/>
            <person name="Lombard V."/>
            <person name="Magnuson J."/>
            <person name="Maillard F."/>
            <person name="Morin E."/>
            <person name="Murat C."/>
            <person name="Nolan M."/>
            <person name="Ohm R."/>
            <person name="Pangilinan J."/>
            <person name="Pereira M."/>
            <person name="Perotto S."/>
            <person name="Peter M."/>
            <person name="Riley R."/>
            <person name="Sitrit Y."/>
            <person name="Stielow B."/>
            <person name="Szollosi G."/>
            <person name="Zifcakova L."/>
            <person name="Stursova M."/>
            <person name="Spatafora J.W."/>
            <person name="Tedersoo L."/>
            <person name="Vaario L.-M."/>
            <person name="Yamada A."/>
            <person name="Yan M."/>
            <person name="Wang P."/>
            <person name="Xu J."/>
            <person name="Bruns T."/>
            <person name="Baldrian P."/>
            <person name="Vilgalys R."/>
            <person name="Henrissat B."/>
            <person name="Grigoriev I.V."/>
            <person name="Hibbett D."/>
            <person name="Nagy L.G."/>
            <person name="Martin F.M."/>
        </authorList>
    </citation>
    <scope>NUCLEOTIDE SEQUENCE</scope>
    <source>
        <strain evidence="3">UH-Tt-Lm1</strain>
    </source>
</reference>
<organism evidence="3 4">
    <name type="scientific">Thelephora terrestris</name>
    <dbReference type="NCBI Taxonomy" id="56493"/>
    <lineage>
        <taxon>Eukaryota</taxon>
        <taxon>Fungi</taxon>
        <taxon>Dikarya</taxon>
        <taxon>Basidiomycota</taxon>
        <taxon>Agaricomycotina</taxon>
        <taxon>Agaricomycetes</taxon>
        <taxon>Thelephorales</taxon>
        <taxon>Thelephoraceae</taxon>
        <taxon>Thelephora</taxon>
    </lineage>
</organism>
<dbReference type="Gene3D" id="1.25.40.10">
    <property type="entry name" value="Tetratricopeptide repeat domain"/>
    <property type="match status" value="1"/>
</dbReference>
<keyword evidence="4" id="KW-1185">Reference proteome</keyword>
<reference evidence="3" key="1">
    <citation type="journal article" date="2020" name="Nat. Commun.">
        <title>Large-scale genome sequencing of mycorrhizal fungi provides insights into the early evolution of symbiotic traits.</title>
        <authorList>
            <person name="Miyauchi S."/>
            <person name="Kiss E."/>
            <person name="Kuo A."/>
            <person name="Drula E."/>
            <person name="Kohler A."/>
            <person name="Sanchez-Garcia M."/>
            <person name="Morin E."/>
            <person name="Andreopoulos B."/>
            <person name="Barry K.W."/>
            <person name="Bonito G."/>
            <person name="Buee M."/>
            <person name="Carver A."/>
            <person name="Chen C."/>
            <person name="Cichocki N."/>
            <person name="Clum A."/>
            <person name="Culley D."/>
            <person name="Crous P.W."/>
            <person name="Fauchery L."/>
            <person name="Girlanda M."/>
            <person name="Hayes R.D."/>
            <person name="Keri Z."/>
            <person name="LaButti K."/>
            <person name="Lipzen A."/>
            <person name="Lombard V."/>
            <person name="Magnuson J."/>
            <person name="Maillard F."/>
            <person name="Murat C."/>
            <person name="Nolan M."/>
            <person name="Ohm R.A."/>
            <person name="Pangilinan J."/>
            <person name="Pereira M.F."/>
            <person name="Perotto S."/>
            <person name="Peter M."/>
            <person name="Pfister S."/>
            <person name="Riley R."/>
            <person name="Sitrit Y."/>
            <person name="Stielow J.B."/>
            <person name="Szollosi G."/>
            <person name="Zifcakova L."/>
            <person name="Stursova M."/>
            <person name="Spatafora J.W."/>
            <person name="Tedersoo L."/>
            <person name="Vaario L.M."/>
            <person name="Yamada A."/>
            <person name="Yan M."/>
            <person name="Wang P."/>
            <person name="Xu J."/>
            <person name="Bruns T."/>
            <person name="Baldrian P."/>
            <person name="Vilgalys R."/>
            <person name="Dunand C."/>
            <person name="Henrissat B."/>
            <person name="Grigoriev I.V."/>
            <person name="Hibbett D."/>
            <person name="Nagy L.G."/>
            <person name="Martin F.M."/>
        </authorList>
    </citation>
    <scope>NUCLEOTIDE SEQUENCE</scope>
    <source>
        <strain evidence="3">UH-Tt-Lm1</strain>
    </source>
</reference>
<gene>
    <name evidence="3" type="ORF">BJ322DRAFT_1037615</name>
</gene>
<proteinExistence type="inferred from homology"/>
<dbReference type="Pfam" id="PF04190">
    <property type="entry name" value="GET4"/>
    <property type="match status" value="1"/>
</dbReference>
<dbReference type="Proteomes" id="UP000736335">
    <property type="component" value="Unassembled WGS sequence"/>
</dbReference>
<protein>
    <recommendedName>
        <fullName evidence="5">DUF410-domain-containing protein</fullName>
    </recommendedName>
</protein>
<dbReference type="InterPro" id="IPR007317">
    <property type="entry name" value="GET4"/>
</dbReference>
<evidence type="ECO:0008006" key="5">
    <source>
        <dbReference type="Google" id="ProtNLM"/>
    </source>
</evidence>
<dbReference type="OrthoDB" id="10252405at2759"/>
<feature type="compositionally biased region" description="Polar residues" evidence="2">
    <location>
        <begin position="322"/>
        <end position="339"/>
    </location>
</feature>
<accession>A0A9P6LAZ9</accession>
<feature type="region of interest" description="Disordered" evidence="2">
    <location>
        <begin position="314"/>
        <end position="339"/>
    </location>
</feature>
<dbReference type="GO" id="GO:0045048">
    <property type="term" value="P:protein insertion into ER membrane"/>
    <property type="evidence" value="ECO:0007669"/>
    <property type="project" value="InterPro"/>
</dbReference>
<dbReference type="GO" id="GO:0005829">
    <property type="term" value="C:cytosol"/>
    <property type="evidence" value="ECO:0007669"/>
    <property type="project" value="TreeGrafter"/>
</dbReference>
<dbReference type="EMBL" id="WIUZ02000002">
    <property type="protein sequence ID" value="KAF9790641.1"/>
    <property type="molecule type" value="Genomic_DNA"/>
</dbReference>
<comment type="caution">
    <text evidence="3">The sequence shown here is derived from an EMBL/GenBank/DDBJ whole genome shotgun (WGS) entry which is preliminary data.</text>
</comment>
<evidence type="ECO:0000256" key="2">
    <source>
        <dbReference type="SAM" id="MobiDB-lite"/>
    </source>
</evidence>
<comment type="similarity">
    <text evidence="1">Belongs to the GET4 family.</text>
</comment>
<dbReference type="AlphaFoldDB" id="A0A9P6LAZ9"/>